<dbReference type="RefSeq" id="YP_004940294.1">
    <property type="nucleotide sequence ID" value="NC_016448.1"/>
</dbReference>
<reference evidence="3" key="1">
    <citation type="submission" date="2011-12" db="EMBL/GenBank/DDBJ databases">
        <title>Comparative genomics of primate cytomegaloviruses.</title>
        <authorList>
            <person name="Davison A.J."/>
            <person name="Holton M."/>
            <person name="Dolan A."/>
            <person name="Dargan D.J."/>
            <person name="Gatherer D."/>
            <person name="Hayward G.S."/>
        </authorList>
    </citation>
    <scope>NUCLEOTIDE SEQUENCE [LARGE SCALE GENOMIC DNA]</scope>
    <source>
        <strain evidence="3">SqSHV</strain>
    </source>
</reference>
<sequence length="273" mass="30472">MTVTVCLNNHPEKSSKPITEESSPVNKEPTKHTTTSKWFIGSVNGNSRPFIISFRDLSFVSRIYSLVALLITSCAIFGVLWSNVQCWRALAVDNLIVALSFEAMAVGAWCLIKREKRPDISILLLSSLAVFKATSVTAGMESSGFFINLYSGILTIKILIITNLIIYKSTLTNNPVLSKRRYGLITSLLIVWISWFDLPSNLRLGLLCCLLAIVYYLIISDTRFMLATVINSNSVLEFVIVANLFMFYVDTYVCVSCIMKTICQSGCLFGFCF</sequence>
<feature type="transmembrane region" description="Helical" evidence="2">
    <location>
        <begin position="94"/>
        <end position="112"/>
    </location>
</feature>
<dbReference type="Proteomes" id="UP000097892">
    <property type="component" value="Segment"/>
</dbReference>
<feature type="transmembrane region" description="Helical" evidence="2">
    <location>
        <begin position="145"/>
        <end position="167"/>
    </location>
</feature>
<gene>
    <name evidence="3" type="primary">S15</name>
</gene>
<organism evidence="3 4">
    <name type="scientific">Saimiriine betaherpesvirus 4</name>
    <dbReference type="NCBI Taxonomy" id="1535247"/>
    <lineage>
        <taxon>Viruses</taxon>
        <taxon>Duplodnaviria</taxon>
        <taxon>Heunggongvirae</taxon>
        <taxon>Peploviricota</taxon>
        <taxon>Herviviricetes</taxon>
        <taxon>Herpesvirales</taxon>
        <taxon>Orthoherpesviridae</taxon>
        <taxon>Betaherpesvirinae</taxon>
        <taxon>Cytomegalovirus</taxon>
        <taxon>Cytomegalovirus saimiriinebeta4</taxon>
    </lineage>
</organism>
<feature type="transmembrane region" description="Helical" evidence="2">
    <location>
        <begin position="63"/>
        <end position="82"/>
    </location>
</feature>
<dbReference type="GeneID" id="11464355"/>
<feature type="transmembrane region" description="Helical" evidence="2">
    <location>
        <begin position="202"/>
        <end position="219"/>
    </location>
</feature>
<keyword evidence="2" id="KW-0472">Membrane</keyword>
<accession>G8XT36</accession>
<proteinExistence type="predicted"/>
<evidence type="ECO:0000313" key="3">
    <source>
        <dbReference type="EMBL" id="AEV80987.1"/>
    </source>
</evidence>
<feature type="transmembrane region" description="Helical" evidence="2">
    <location>
        <begin position="226"/>
        <end position="249"/>
    </location>
</feature>
<keyword evidence="4" id="KW-1185">Reference proteome</keyword>
<feature type="compositionally biased region" description="Basic and acidic residues" evidence="1">
    <location>
        <begin position="10"/>
        <end position="19"/>
    </location>
</feature>
<dbReference type="EMBL" id="FJ483967">
    <property type="protein sequence ID" value="AEV80987.1"/>
    <property type="molecule type" value="Genomic_DNA"/>
</dbReference>
<keyword evidence="2" id="KW-0812">Transmembrane</keyword>
<feature type="region of interest" description="Disordered" evidence="1">
    <location>
        <begin position="1"/>
        <end position="32"/>
    </location>
</feature>
<evidence type="ECO:0000313" key="4">
    <source>
        <dbReference type="Proteomes" id="UP000097892"/>
    </source>
</evidence>
<dbReference type="KEGG" id="vg:11464355"/>
<evidence type="ECO:0000256" key="2">
    <source>
        <dbReference type="SAM" id="Phobius"/>
    </source>
</evidence>
<evidence type="ECO:0000256" key="1">
    <source>
        <dbReference type="SAM" id="MobiDB-lite"/>
    </source>
</evidence>
<feature type="transmembrane region" description="Helical" evidence="2">
    <location>
        <begin position="119"/>
        <end position="139"/>
    </location>
</feature>
<name>G8XT36_9BETA</name>
<keyword evidence="2" id="KW-1133">Transmembrane helix</keyword>
<protein>
    <submittedName>
        <fullName evidence="3">Membrane protein S15</fullName>
    </submittedName>
</protein>